<organism evidence="1 2">
    <name type="scientific">Candidatus Pristimantibacillus lignocellulolyticus</name>
    <dbReference type="NCBI Taxonomy" id="2994561"/>
    <lineage>
        <taxon>Bacteria</taxon>
        <taxon>Bacillati</taxon>
        <taxon>Bacillota</taxon>
        <taxon>Bacilli</taxon>
        <taxon>Bacillales</taxon>
        <taxon>Paenibacillaceae</taxon>
        <taxon>Candidatus Pristimantibacillus</taxon>
    </lineage>
</organism>
<name>A0A9J6ZDQ4_9BACL</name>
<protein>
    <submittedName>
        <fullName evidence="1">Spore germination protein GerPE</fullName>
    </submittedName>
</protein>
<evidence type="ECO:0000313" key="1">
    <source>
        <dbReference type="EMBL" id="URN94290.1"/>
    </source>
</evidence>
<reference evidence="1" key="1">
    <citation type="submission" date="2022-05" db="EMBL/GenBank/DDBJ databases">
        <title>Novel bacterial taxa in a minimal lignocellulolytic consortium and its capacity to transform plastics disclosed by genome-resolved metagenomics.</title>
        <authorList>
            <person name="Rodriguez C.A.D."/>
            <person name="Diaz-Garcia L."/>
            <person name="Herrera K."/>
            <person name="Tarazona N.A."/>
            <person name="Sproer C."/>
            <person name="Overmann J."/>
            <person name="Jimenez D.J."/>
        </authorList>
    </citation>
    <scope>NUCLEOTIDE SEQUENCE</scope>
    <source>
        <strain evidence="1">MAG5</strain>
    </source>
</reference>
<proteinExistence type="predicted"/>
<dbReference type="Pfam" id="PF10970">
    <property type="entry name" value="GerPE"/>
    <property type="match status" value="1"/>
</dbReference>
<accession>A0A9J6ZDQ4</accession>
<evidence type="ECO:0000313" key="2">
    <source>
        <dbReference type="Proteomes" id="UP001056756"/>
    </source>
</evidence>
<dbReference type="Proteomes" id="UP001056756">
    <property type="component" value="Chromosome"/>
</dbReference>
<dbReference type="EMBL" id="CP097899">
    <property type="protein sequence ID" value="URN94290.1"/>
    <property type="molecule type" value="Genomic_DNA"/>
</dbReference>
<sequence>MSHNTLSSVTKLNVINNSSSSIIQVGDRDNTSMFSRSIVVVQDVTRNTGDEPDFNQYQLFCKPSPNLKRLLYHSKIIEKENDIEQPLDLNSVPNITIGRMKVISNSDSSNIQIGNGKHINSEYRSKSFDQHFVSNPHKEGYPFLP</sequence>
<dbReference type="AlphaFoldDB" id="A0A9J6ZDQ4"/>
<dbReference type="InterPro" id="IPR024496">
    <property type="entry name" value="Spore_germ_GerPE"/>
</dbReference>
<gene>
    <name evidence="1" type="ORF">NAG76_21115</name>
</gene>
<dbReference type="KEGG" id="plig:NAG76_21115"/>